<dbReference type="AlphaFoldDB" id="A0A976IE32"/>
<feature type="compositionally biased region" description="Basic and acidic residues" evidence="1">
    <location>
        <begin position="49"/>
        <end position="58"/>
    </location>
</feature>
<keyword evidence="3" id="KW-1185">Reference proteome</keyword>
<dbReference type="PANTHER" id="PTHR24030:SF0">
    <property type="entry name" value="PROTEIN CMSS1"/>
    <property type="match status" value="1"/>
</dbReference>
<evidence type="ECO:0000313" key="3">
    <source>
        <dbReference type="Proteomes" id="UP000294530"/>
    </source>
</evidence>
<dbReference type="GO" id="GO:0030686">
    <property type="term" value="C:90S preribosome"/>
    <property type="evidence" value="ECO:0007669"/>
    <property type="project" value="TreeGrafter"/>
</dbReference>
<dbReference type="GeneID" id="94347011"/>
<feature type="region of interest" description="Disordered" evidence="1">
    <location>
        <begin position="24"/>
        <end position="81"/>
    </location>
</feature>
<dbReference type="PANTHER" id="PTHR24030">
    <property type="entry name" value="PROTEIN CMSS1"/>
    <property type="match status" value="1"/>
</dbReference>
<dbReference type="InterPro" id="IPR032704">
    <property type="entry name" value="Cms1"/>
</dbReference>
<reference evidence="2 3" key="1">
    <citation type="journal article" date="2021" name="Genome Biol.">
        <title>AFLAP: assembly-free linkage analysis pipeline using k-mers from genome sequencing data.</title>
        <authorList>
            <person name="Fletcher K."/>
            <person name="Zhang L."/>
            <person name="Gil J."/>
            <person name="Han R."/>
            <person name="Cavanaugh K."/>
            <person name="Michelmore R."/>
        </authorList>
    </citation>
    <scope>NUCLEOTIDE SEQUENCE [LARGE SCALE GENOMIC DNA]</scope>
    <source>
        <strain evidence="2 3">SF5</strain>
    </source>
</reference>
<dbReference type="Gene3D" id="3.40.50.300">
    <property type="entry name" value="P-loop containing nucleotide triphosphate hydrolases"/>
    <property type="match status" value="1"/>
</dbReference>
<feature type="compositionally biased region" description="Acidic residues" evidence="1">
    <location>
        <begin position="31"/>
        <end position="41"/>
    </location>
</feature>
<dbReference type="InterPro" id="IPR027417">
    <property type="entry name" value="P-loop_NTPase"/>
</dbReference>
<dbReference type="OrthoDB" id="1929311at2759"/>
<accession>A0A976IE32</accession>
<sequence length="276" mass="31399">MTTRNDDELEMNWTAEAIDVSDNESVVSAGSEDEYEDEAELELASGIKRPREKETIDVKDDENDANALKRQKSEKHNARGLHKMTRDEHFRIVNDAYTKHRGGQMTTLELVDGLNAPKGLGKHKVELLPAYIHHLLPSFKRDFIGKGIRRDKSPIFLILCSSALRCVQVIKPLASFKCKVAKLFAKHMKADEQAKQLARNFLPIAVGTPARVKKLLETEALSLKHTTHVIFDMQKDKKQLTVLDLKDTASEMVDLLQFYLIPHLNKNDSRMKIVLF</sequence>
<dbReference type="SUPFAM" id="SSF52540">
    <property type="entry name" value="P-loop containing nucleoside triphosphate hydrolases"/>
    <property type="match status" value="1"/>
</dbReference>
<name>A0A976IE32_BRELC</name>
<dbReference type="GO" id="GO:0005634">
    <property type="term" value="C:nucleus"/>
    <property type="evidence" value="ECO:0007669"/>
    <property type="project" value="TreeGrafter"/>
</dbReference>
<dbReference type="Proteomes" id="UP000294530">
    <property type="component" value="Unassembled WGS sequence"/>
</dbReference>
<gene>
    <name evidence="2" type="ORF">CCR75_003243</name>
</gene>
<comment type="caution">
    <text evidence="2">The sequence shown here is derived from an EMBL/GenBank/DDBJ whole genome shotgun (WGS) entry which is preliminary data.</text>
</comment>
<feature type="compositionally biased region" description="Basic residues" evidence="1">
    <location>
        <begin position="69"/>
        <end position="81"/>
    </location>
</feature>
<dbReference type="KEGG" id="blac:94347011"/>
<evidence type="ECO:0000256" key="1">
    <source>
        <dbReference type="SAM" id="MobiDB-lite"/>
    </source>
</evidence>
<evidence type="ECO:0000313" key="2">
    <source>
        <dbReference type="EMBL" id="TDH68294.1"/>
    </source>
</evidence>
<organism evidence="2 3">
    <name type="scientific">Bremia lactucae</name>
    <name type="common">Lettuce downy mildew</name>
    <dbReference type="NCBI Taxonomy" id="4779"/>
    <lineage>
        <taxon>Eukaryota</taxon>
        <taxon>Sar</taxon>
        <taxon>Stramenopiles</taxon>
        <taxon>Oomycota</taxon>
        <taxon>Peronosporomycetes</taxon>
        <taxon>Peronosporales</taxon>
        <taxon>Peronosporaceae</taxon>
        <taxon>Bremia</taxon>
    </lineage>
</organism>
<evidence type="ECO:0008006" key="4">
    <source>
        <dbReference type="Google" id="ProtNLM"/>
    </source>
</evidence>
<dbReference type="Pfam" id="PF14617">
    <property type="entry name" value="CMS1"/>
    <property type="match status" value="1"/>
</dbReference>
<dbReference type="RefSeq" id="XP_067817793.1">
    <property type="nucleotide sequence ID" value="XM_067961340.1"/>
</dbReference>
<dbReference type="EMBL" id="SHOA02000003">
    <property type="protein sequence ID" value="TDH68294.1"/>
    <property type="molecule type" value="Genomic_DNA"/>
</dbReference>
<protein>
    <recommendedName>
        <fullName evidence="4">Protein CMSS1</fullName>
    </recommendedName>
</protein>
<proteinExistence type="predicted"/>